<accession>A0A2N4YPS0</accession>
<name>A0A2N4YPS0_KLEVA</name>
<comment type="caution">
    <text evidence="1">The sequence shown here is derived from an EMBL/GenBank/DDBJ whole genome shotgun (WGS) entry which is preliminary data.</text>
</comment>
<reference evidence="1 2" key="1">
    <citation type="submission" date="2017-11" db="EMBL/GenBank/DDBJ databases">
        <authorList>
            <person name="Han C.G."/>
        </authorList>
    </citation>
    <scope>NUCLEOTIDE SEQUENCE [LARGE SCALE GENOMIC DNA]</scope>
    <source>
        <strain evidence="1 2">A8</strain>
    </source>
</reference>
<sequence length="72" mass="8720">HMEVYKSDNGRSGFIYELENKEELIQSFDKYYNTPNRAMLSQNAKQCFDLYYDMRIMSEHYSKLYLEMGNKV</sequence>
<evidence type="ECO:0000313" key="2">
    <source>
        <dbReference type="Proteomes" id="UP000234412"/>
    </source>
</evidence>
<evidence type="ECO:0008006" key="3">
    <source>
        <dbReference type="Google" id="ProtNLM"/>
    </source>
</evidence>
<organism evidence="1 2">
    <name type="scientific">Klebsiella variicola</name>
    <dbReference type="NCBI Taxonomy" id="244366"/>
    <lineage>
        <taxon>Bacteria</taxon>
        <taxon>Pseudomonadati</taxon>
        <taxon>Pseudomonadota</taxon>
        <taxon>Gammaproteobacteria</taxon>
        <taxon>Enterobacterales</taxon>
        <taxon>Enterobacteriaceae</taxon>
        <taxon>Klebsiella/Raoultella group</taxon>
        <taxon>Klebsiella</taxon>
        <taxon>Klebsiella pneumoniae complex</taxon>
    </lineage>
</organism>
<gene>
    <name evidence="1" type="ORF">CWN47_35420</name>
</gene>
<reference evidence="1 2" key="2">
    <citation type="submission" date="2018-01" db="EMBL/GenBank/DDBJ databases">
        <title>Genomic study of Klebsiella pneumoniae.</title>
        <authorList>
            <person name="Yang Y."/>
            <person name="Bicalho R."/>
        </authorList>
    </citation>
    <scope>NUCLEOTIDE SEQUENCE [LARGE SCALE GENOMIC DNA]</scope>
    <source>
        <strain evidence="1 2">A8</strain>
    </source>
</reference>
<dbReference type="AlphaFoldDB" id="A0A2N4YPS0"/>
<dbReference type="Proteomes" id="UP000234412">
    <property type="component" value="Unassembled WGS sequence"/>
</dbReference>
<proteinExistence type="predicted"/>
<evidence type="ECO:0000313" key="1">
    <source>
        <dbReference type="EMBL" id="PLM81559.1"/>
    </source>
</evidence>
<protein>
    <recommendedName>
        <fullName evidence="3">Glycosyl transferase family 1</fullName>
    </recommendedName>
</protein>
<dbReference type="EMBL" id="PIDP01002279">
    <property type="protein sequence ID" value="PLM81559.1"/>
    <property type="molecule type" value="Genomic_DNA"/>
</dbReference>
<feature type="non-terminal residue" evidence="1">
    <location>
        <position position="1"/>
    </location>
</feature>